<dbReference type="InterPro" id="IPR000418">
    <property type="entry name" value="Ets_dom"/>
</dbReference>
<evidence type="ECO:0000256" key="3">
    <source>
        <dbReference type="RuleBase" id="RU004019"/>
    </source>
</evidence>
<gene>
    <name evidence="7" type="primary">LOC115211946</name>
</gene>
<dbReference type="SUPFAM" id="SSF46785">
    <property type="entry name" value="Winged helix' DNA-binding domain"/>
    <property type="match status" value="1"/>
</dbReference>
<dbReference type="FunFam" id="1.10.150.50:FF:000014">
    <property type="entry name" value="Protein c-ets-1 isoform 1"/>
    <property type="match status" value="1"/>
</dbReference>
<evidence type="ECO:0000259" key="4">
    <source>
        <dbReference type="PROSITE" id="PS50061"/>
    </source>
</evidence>
<dbReference type="KEGG" id="osn:115211946"/>
<feature type="domain" description="PNT" evidence="5">
    <location>
        <begin position="89"/>
        <end position="174"/>
    </location>
</feature>
<dbReference type="FunFam" id="1.10.10.10:FF:000097">
    <property type="entry name" value="Protein c-ets-1 isoform 1"/>
    <property type="match status" value="1"/>
</dbReference>
<dbReference type="InterPro" id="IPR013761">
    <property type="entry name" value="SAM/pointed_sf"/>
</dbReference>
<keyword evidence="2 3" id="KW-0238">DNA-binding</keyword>
<organism evidence="6 7">
    <name type="scientific">Octopus sinensis</name>
    <name type="common">East Asian common octopus</name>
    <dbReference type="NCBI Taxonomy" id="2607531"/>
    <lineage>
        <taxon>Eukaryota</taxon>
        <taxon>Metazoa</taxon>
        <taxon>Spiralia</taxon>
        <taxon>Lophotrochozoa</taxon>
        <taxon>Mollusca</taxon>
        <taxon>Cephalopoda</taxon>
        <taxon>Coleoidea</taxon>
        <taxon>Octopodiformes</taxon>
        <taxon>Octopoda</taxon>
        <taxon>Incirrata</taxon>
        <taxon>Octopodidae</taxon>
        <taxon>Octopus</taxon>
    </lineage>
</organism>
<sequence length="508" mass="58636">MLTSGSPSPVRICNGVATGVAGNNSPARQMRTGGYHSQFWTVHSRSNPQNLRIENPYQKRQQFAKDYSNNHILPLTPGTTQKVSQALFASFKSFEKEQQRLNIPRDPVQWNKINVMQWLEWVRQEYALNGIRTDRFNMTGKEMCQLGKDAFLERAPPYVGDILWEHLEVMKREASQERAFLCNVPPNFSEPVCMPDISDNYLQQNNYHSDLSMPHQLHMANNNNGNGQPYIPEGTYQMSDSIQTMAEMNGEAVIPVNHLYEDNSDYHNLENMQQQHANFYDHPEFYPILQENKYRPIPTKNISRAQYIHEVTGDNYYDHQPYQTVPSIKSECAWSTQEYGQDISAQESWSMNNEMRTNLHSASFRSLQTSPSDNTNTGSDGKPVIQAAALAGYSGSGPIQLWQFLLELLTDKSCQHFISWTGDGWEFKLSDPDEVARRWGVRKNKPKMNYEKLSRGLRYYYDKNIIHKTAGKRYVYRFVCDLQGLLGYSPEELFEACDIKPQKDKDDE</sequence>
<dbReference type="Gene3D" id="1.10.10.10">
    <property type="entry name" value="Winged helix-like DNA-binding domain superfamily/Winged helix DNA-binding domain"/>
    <property type="match status" value="1"/>
</dbReference>
<keyword evidence="6" id="KW-1185">Reference proteome</keyword>
<comment type="subcellular location">
    <subcellularLocation>
        <location evidence="3">Nucleus</location>
    </subcellularLocation>
</comment>
<dbReference type="PROSITE" id="PS00346">
    <property type="entry name" value="ETS_DOMAIN_2"/>
    <property type="match status" value="1"/>
</dbReference>
<dbReference type="PANTHER" id="PTHR11849:SF289">
    <property type="entry name" value="ETS-LIKE PROTEIN POINTED"/>
    <property type="match status" value="1"/>
</dbReference>
<dbReference type="GO" id="GO:0005634">
    <property type="term" value="C:nucleus"/>
    <property type="evidence" value="ECO:0007669"/>
    <property type="project" value="UniProtKB-SubCell"/>
</dbReference>
<feature type="domain" description="ETS" evidence="4">
    <location>
        <begin position="399"/>
        <end position="479"/>
    </location>
</feature>
<protein>
    <submittedName>
        <fullName evidence="7">Protein c-ets-1-A isoform X1</fullName>
    </submittedName>
</protein>
<dbReference type="Pfam" id="PF02198">
    <property type="entry name" value="SAM_PNT"/>
    <property type="match status" value="1"/>
</dbReference>
<proteinExistence type="inferred from homology"/>
<dbReference type="GO" id="GO:0030154">
    <property type="term" value="P:cell differentiation"/>
    <property type="evidence" value="ECO:0007669"/>
    <property type="project" value="TreeGrafter"/>
</dbReference>
<evidence type="ECO:0000256" key="2">
    <source>
        <dbReference type="ARBA" id="ARBA00023125"/>
    </source>
</evidence>
<evidence type="ECO:0000313" key="6">
    <source>
        <dbReference type="Proteomes" id="UP000515154"/>
    </source>
</evidence>
<dbReference type="AlphaFoldDB" id="A0A6P7SF18"/>
<dbReference type="PROSITE" id="PS50061">
    <property type="entry name" value="ETS_DOMAIN_3"/>
    <property type="match status" value="1"/>
</dbReference>
<dbReference type="GO" id="GO:0043565">
    <property type="term" value="F:sequence-specific DNA binding"/>
    <property type="evidence" value="ECO:0007669"/>
    <property type="project" value="InterPro"/>
</dbReference>
<keyword evidence="3" id="KW-0539">Nucleus</keyword>
<dbReference type="PROSITE" id="PS00345">
    <property type="entry name" value="ETS_DOMAIN_1"/>
    <property type="match status" value="1"/>
</dbReference>
<dbReference type="InterPro" id="IPR036388">
    <property type="entry name" value="WH-like_DNA-bd_sf"/>
</dbReference>
<dbReference type="Pfam" id="PF00178">
    <property type="entry name" value="Ets"/>
    <property type="match status" value="1"/>
</dbReference>
<dbReference type="PRINTS" id="PR00454">
    <property type="entry name" value="ETSDOMAIN"/>
</dbReference>
<dbReference type="SMART" id="SM00413">
    <property type="entry name" value="ETS"/>
    <property type="match status" value="1"/>
</dbReference>
<dbReference type="SUPFAM" id="SSF47769">
    <property type="entry name" value="SAM/Pointed domain"/>
    <property type="match status" value="1"/>
</dbReference>
<dbReference type="Proteomes" id="UP000515154">
    <property type="component" value="Linkage group LG5"/>
</dbReference>
<evidence type="ECO:0000259" key="5">
    <source>
        <dbReference type="PROSITE" id="PS51433"/>
    </source>
</evidence>
<dbReference type="InterPro" id="IPR003118">
    <property type="entry name" value="Pointed_dom"/>
</dbReference>
<dbReference type="PROSITE" id="PS51433">
    <property type="entry name" value="PNT"/>
    <property type="match status" value="1"/>
</dbReference>
<dbReference type="Gene3D" id="1.10.150.50">
    <property type="entry name" value="Transcription Factor, Ets-1"/>
    <property type="match status" value="1"/>
</dbReference>
<dbReference type="InterPro" id="IPR036390">
    <property type="entry name" value="WH_DNA-bd_sf"/>
</dbReference>
<dbReference type="InterPro" id="IPR046328">
    <property type="entry name" value="ETS_fam"/>
</dbReference>
<comment type="similarity">
    <text evidence="1 3">Belongs to the ETS family.</text>
</comment>
<evidence type="ECO:0000256" key="1">
    <source>
        <dbReference type="ARBA" id="ARBA00005562"/>
    </source>
</evidence>
<dbReference type="RefSeq" id="XP_029636561.1">
    <property type="nucleotide sequence ID" value="XM_029780701.2"/>
</dbReference>
<accession>A0A6P7SF18</accession>
<dbReference type="SMART" id="SM00251">
    <property type="entry name" value="SAM_PNT"/>
    <property type="match status" value="1"/>
</dbReference>
<evidence type="ECO:0000313" key="7">
    <source>
        <dbReference type="RefSeq" id="XP_029636561.1"/>
    </source>
</evidence>
<name>A0A6P7SF18_9MOLL</name>
<dbReference type="PANTHER" id="PTHR11849">
    <property type="entry name" value="ETS"/>
    <property type="match status" value="1"/>
</dbReference>
<reference evidence="7" key="1">
    <citation type="submission" date="2025-08" db="UniProtKB">
        <authorList>
            <consortium name="RefSeq"/>
        </authorList>
    </citation>
    <scope>IDENTIFICATION</scope>
</reference>
<dbReference type="GO" id="GO:0000981">
    <property type="term" value="F:DNA-binding transcription factor activity, RNA polymerase II-specific"/>
    <property type="evidence" value="ECO:0007669"/>
    <property type="project" value="TreeGrafter"/>
</dbReference>